<evidence type="ECO:0000313" key="1">
    <source>
        <dbReference type="EMBL" id="KAJ0020908.1"/>
    </source>
</evidence>
<dbReference type="Proteomes" id="UP001163603">
    <property type="component" value="Chromosome 11"/>
</dbReference>
<proteinExistence type="predicted"/>
<protein>
    <submittedName>
        <fullName evidence="1">Uncharacterized protein</fullName>
    </submittedName>
</protein>
<evidence type="ECO:0000313" key="2">
    <source>
        <dbReference type="Proteomes" id="UP001163603"/>
    </source>
</evidence>
<sequence length="125" mass="14196">MNIPQLRLLLQFKEAIQNLKQGDAILVMDPRLRRTPASTMAVEKILKLAHECLVPSRPSRPTMKKCAEVLWGIRKEFREISLSSSSSSTASTSHHSSQYPIRDAKKNRHTLFGIEDDDSYKFISA</sequence>
<gene>
    <name evidence="1" type="ORF">Pint_32603</name>
</gene>
<reference evidence="2" key="1">
    <citation type="journal article" date="2023" name="G3 (Bethesda)">
        <title>Genome assembly and association tests identify interacting loci associated with vigor, precocity, and sex in interspecific pistachio rootstocks.</title>
        <authorList>
            <person name="Palmer W."/>
            <person name="Jacygrad E."/>
            <person name="Sagayaradj S."/>
            <person name="Cavanaugh K."/>
            <person name="Han R."/>
            <person name="Bertier L."/>
            <person name="Beede B."/>
            <person name="Kafkas S."/>
            <person name="Golino D."/>
            <person name="Preece J."/>
            <person name="Michelmore R."/>
        </authorList>
    </citation>
    <scope>NUCLEOTIDE SEQUENCE [LARGE SCALE GENOMIC DNA]</scope>
</reference>
<keyword evidence="2" id="KW-1185">Reference proteome</keyword>
<comment type="caution">
    <text evidence="1">The sequence shown here is derived from an EMBL/GenBank/DDBJ whole genome shotgun (WGS) entry which is preliminary data.</text>
</comment>
<dbReference type="EMBL" id="CM047746">
    <property type="protein sequence ID" value="KAJ0020908.1"/>
    <property type="molecule type" value="Genomic_DNA"/>
</dbReference>
<accession>A0ACC0XQF6</accession>
<organism evidence="1 2">
    <name type="scientific">Pistacia integerrima</name>
    <dbReference type="NCBI Taxonomy" id="434235"/>
    <lineage>
        <taxon>Eukaryota</taxon>
        <taxon>Viridiplantae</taxon>
        <taxon>Streptophyta</taxon>
        <taxon>Embryophyta</taxon>
        <taxon>Tracheophyta</taxon>
        <taxon>Spermatophyta</taxon>
        <taxon>Magnoliopsida</taxon>
        <taxon>eudicotyledons</taxon>
        <taxon>Gunneridae</taxon>
        <taxon>Pentapetalae</taxon>
        <taxon>rosids</taxon>
        <taxon>malvids</taxon>
        <taxon>Sapindales</taxon>
        <taxon>Anacardiaceae</taxon>
        <taxon>Pistacia</taxon>
    </lineage>
</organism>
<name>A0ACC0XQF6_9ROSI</name>